<dbReference type="InterPro" id="IPR014756">
    <property type="entry name" value="Ig_E-set"/>
</dbReference>
<evidence type="ECO:0000256" key="3">
    <source>
        <dbReference type="ARBA" id="ARBA00009284"/>
    </source>
</evidence>
<dbReference type="PANTHER" id="PTHR30504">
    <property type="entry name" value="GLUCANS BIOSYNTHESIS PROTEIN"/>
    <property type="match status" value="1"/>
</dbReference>
<comment type="pathway">
    <text evidence="2">Glycan metabolism; osmoregulated periplasmic glucan (OPG) biosynthesis.</text>
</comment>
<evidence type="ECO:0000313" key="10">
    <source>
        <dbReference type="Proteomes" id="UP000521868"/>
    </source>
</evidence>
<evidence type="ECO:0000256" key="2">
    <source>
        <dbReference type="ARBA" id="ARBA00005001"/>
    </source>
</evidence>
<organism evidence="9 10">
    <name type="scientific">Ramlibacter lithotrophicus</name>
    <dbReference type="NCBI Taxonomy" id="2606681"/>
    <lineage>
        <taxon>Bacteria</taxon>
        <taxon>Pseudomonadati</taxon>
        <taxon>Pseudomonadota</taxon>
        <taxon>Betaproteobacteria</taxon>
        <taxon>Burkholderiales</taxon>
        <taxon>Comamonadaceae</taxon>
        <taxon>Ramlibacter</taxon>
    </lineage>
</organism>
<dbReference type="FunFam" id="2.70.98.10:FF:000001">
    <property type="entry name" value="Glucans biosynthesis protein G"/>
    <property type="match status" value="1"/>
</dbReference>
<dbReference type="GO" id="GO:0003824">
    <property type="term" value="F:catalytic activity"/>
    <property type="evidence" value="ECO:0007669"/>
    <property type="project" value="InterPro"/>
</dbReference>
<keyword evidence="5 7" id="KW-0732">Signal</keyword>
<sequence>MHSWRSVSRRLAAPLFLLHLALPAAVQAQAAQPGSTFGFETVAAIARDRAVAAWRAAPDALPAELQALDYDRYRDIRFQPARALWRDAALPFEVMFFHLGLYQREPVRVNEIIPGGALVVPYRRGDFDFGRNQLRPETWGDLGFAGLRIHYPLNTAPYKDELVTFLGASYFRALGAGQHYGLSARGLAIDTVGGDREEFPRFTEFWLQRPAPGAREVTVYALLESPRATGAYRFEVVPGSTTTMRVQARIYLRGGAARPVATLGLAPLTSMFFFGENQPRGGDFRPEVHDSDGLLVAGDAGEWIWRPLQNPARPSTTSYSVQRLRGFGLMQRDRAFASYEDVEARYERRPSAWVRPLGDWGPGRVELLQLPTPDETHDNVVAYWVPASLPAPGQPLDFAYEIAWQGDEQERPPGSWVVQSRQGSGYRRAEQPPAPGEVQYVVDFAGPALRALPADAKLRAVVTADGNGRVLEQIVYPNPANGTWRMTLRVQQLDPAKPVELRAFLQQTNQVLSETWSNIILPR</sequence>
<dbReference type="UniPathway" id="UPA00637"/>
<dbReference type="AlphaFoldDB" id="A0A7X6I8X4"/>
<keyword evidence="10" id="KW-1185">Reference proteome</keyword>
<dbReference type="InterPro" id="IPR014718">
    <property type="entry name" value="GH-type_carb-bd"/>
</dbReference>
<evidence type="ECO:0000256" key="1">
    <source>
        <dbReference type="ARBA" id="ARBA00004418"/>
    </source>
</evidence>
<dbReference type="InterPro" id="IPR013783">
    <property type="entry name" value="Ig-like_fold"/>
</dbReference>
<proteinExistence type="inferred from homology"/>
<dbReference type="EMBL" id="VTOX01000012">
    <property type="protein sequence ID" value="NKE68754.1"/>
    <property type="molecule type" value="Genomic_DNA"/>
</dbReference>
<dbReference type="GO" id="GO:0030246">
    <property type="term" value="F:carbohydrate binding"/>
    <property type="evidence" value="ECO:0007669"/>
    <property type="project" value="InterPro"/>
</dbReference>
<dbReference type="Proteomes" id="UP000521868">
    <property type="component" value="Unassembled WGS sequence"/>
</dbReference>
<dbReference type="PANTHER" id="PTHR30504:SF4">
    <property type="entry name" value="GLUCANS BIOSYNTHESIS PROTEIN G"/>
    <property type="match status" value="1"/>
</dbReference>
<comment type="similarity">
    <text evidence="3">Belongs to the OpgD/OpgG family.</text>
</comment>
<evidence type="ECO:0000313" key="9">
    <source>
        <dbReference type="EMBL" id="NKE68754.1"/>
    </source>
</evidence>
<accession>A0A7X6I8X4</accession>
<evidence type="ECO:0000256" key="5">
    <source>
        <dbReference type="ARBA" id="ARBA00022729"/>
    </source>
</evidence>
<dbReference type="GO" id="GO:0051274">
    <property type="term" value="P:beta-glucan biosynthetic process"/>
    <property type="evidence" value="ECO:0007669"/>
    <property type="project" value="TreeGrafter"/>
</dbReference>
<dbReference type="GO" id="GO:0030288">
    <property type="term" value="C:outer membrane-bounded periplasmic space"/>
    <property type="evidence" value="ECO:0007669"/>
    <property type="project" value="TreeGrafter"/>
</dbReference>
<comment type="caution">
    <text evidence="9">The sequence shown here is derived from an EMBL/GenBank/DDBJ whole genome shotgun (WGS) entry which is preliminary data.</text>
</comment>
<dbReference type="InterPro" id="IPR007444">
    <property type="entry name" value="Glucan_biosyn_MdoG_C"/>
</dbReference>
<dbReference type="Pfam" id="PF04349">
    <property type="entry name" value="MdoG"/>
    <property type="match status" value="1"/>
</dbReference>
<comment type="subcellular location">
    <subcellularLocation>
        <location evidence="1">Periplasm</location>
    </subcellularLocation>
</comment>
<dbReference type="SUPFAM" id="SSF74650">
    <property type="entry name" value="Galactose mutarotase-like"/>
    <property type="match status" value="1"/>
</dbReference>
<dbReference type="PIRSF" id="PIRSF006281">
    <property type="entry name" value="MdoG"/>
    <property type="match status" value="1"/>
</dbReference>
<feature type="domain" description="Glucan biosynthesis periplasmic MdoG C-terminal" evidence="8">
    <location>
        <begin position="37"/>
        <end position="517"/>
    </location>
</feature>
<gene>
    <name evidence="9" type="ORF">RAMLITH_23305</name>
</gene>
<evidence type="ECO:0000256" key="4">
    <source>
        <dbReference type="ARBA" id="ARBA00015376"/>
    </source>
</evidence>
<dbReference type="RefSeq" id="WP_168109881.1">
    <property type="nucleotide sequence ID" value="NZ_VTOX01000012.1"/>
</dbReference>
<dbReference type="InterPro" id="IPR011013">
    <property type="entry name" value="Gal_mutarotase_sf_dom"/>
</dbReference>
<dbReference type="SUPFAM" id="SSF81296">
    <property type="entry name" value="E set domains"/>
    <property type="match status" value="1"/>
</dbReference>
<evidence type="ECO:0000256" key="6">
    <source>
        <dbReference type="ARBA" id="ARBA00022764"/>
    </source>
</evidence>
<dbReference type="InterPro" id="IPR014438">
    <property type="entry name" value="Glucan_biosyn_MdoG/MdoD"/>
</dbReference>
<reference evidence="9 10" key="1">
    <citation type="journal article" date="2020" name="Nature">
        <title>Bacterial chemolithoautotrophy via manganese oxidation.</title>
        <authorList>
            <person name="Yu H."/>
            <person name="Leadbetter J.R."/>
        </authorList>
    </citation>
    <scope>NUCLEOTIDE SEQUENCE [LARGE SCALE GENOMIC DNA]</scope>
    <source>
        <strain evidence="9 10">RBP-1</strain>
    </source>
</reference>
<feature type="signal peptide" evidence="7">
    <location>
        <begin position="1"/>
        <end position="30"/>
    </location>
</feature>
<evidence type="ECO:0000259" key="8">
    <source>
        <dbReference type="Pfam" id="PF04349"/>
    </source>
</evidence>
<name>A0A7X6I8X4_9BURK</name>
<feature type="chain" id="PRO_5031456762" description="Glucans biosynthesis protein G" evidence="7">
    <location>
        <begin position="31"/>
        <end position="523"/>
    </location>
</feature>
<dbReference type="Gene3D" id="2.70.98.10">
    <property type="match status" value="1"/>
</dbReference>
<dbReference type="Gene3D" id="2.60.40.10">
    <property type="entry name" value="Immunoglobulins"/>
    <property type="match status" value="1"/>
</dbReference>
<protein>
    <recommendedName>
        <fullName evidence="4">Glucans biosynthesis protein G</fullName>
    </recommendedName>
</protein>
<keyword evidence="6" id="KW-0574">Periplasm</keyword>
<evidence type="ECO:0000256" key="7">
    <source>
        <dbReference type="SAM" id="SignalP"/>
    </source>
</evidence>